<dbReference type="EMBL" id="CP035810">
    <property type="protein sequence ID" value="QIN30107.1"/>
    <property type="molecule type" value="Genomic_DNA"/>
</dbReference>
<sequence>MRQQFAATSRFHSKSGPEDTAGEDAPEGGEQPVAEDAAGPAQKDGAGKGSKADPMSAVEQKVGAAVESVMGRGACSEREEFTPGTPLSEWSRLDEGPQDDGLFGPLEGALVAVDCVRSAPTGMYPDGKERVLLRFFTDSADVDSDFHQTMLSVQGDCEAAFFTHDDEKWTAYTHLAERNTMDILERTLGAAFHGPDDFQP</sequence>
<evidence type="ECO:0000313" key="3">
    <source>
        <dbReference type="Proteomes" id="UP000501518"/>
    </source>
</evidence>
<proteinExistence type="predicted"/>
<evidence type="ECO:0000256" key="1">
    <source>
        <dbReference type="SAM" id="MobiDB-lite"/>
    </source>
</evidence>
<reference evidence="2 3" key="1">
    <citation type="submission" date="2019-02" db="EMBL/GenBank/DDBJ databases">
        <title>Complete Genome Sequence and Methylome Analysis of Brevibacterium luteolum NEB1784.</title>
        <authorList>
            <person name="Fomenkov A."/>
            <person name="Roberts R.J."/>
        </authorList>
    </citation>
    <scope>NUCLEOTIDE SEQUENCE [LARGE SCALE GENOMIC DNA]</scope>
    <source>
        <strain evidence="2 3">NEB1784</strain>
    </source>
</reference>
<gene>
    <name evidence="2" type="ORF">EW640_13170</name>
</gene>
<protein>
    <submittedName>
        <fullName evidence="2">Uncharacterized protein</fullName>
    </submittedName>
</protein>
<name>A0A6G8KZ69_9MICO</name>
<accession>A0A6G8KZ69</accession>
<feature type="region of interest" description="Disordered" evidence="1">
    <location>
        <begin position="1"/>
        <end position="101"/>
    </location>
</feature>
<dbReference type="KEGG" id="blut:EW640_13170"/>
<dbReference type="RefSeq" id="WP_165884491.1">
    <property type="nucleotide sequence ID" value="NZ_CP035810.1"/>
</dbReference>
<organism evidence="2 3">
    <name type="scientific">Brevibacterium luteolum</name>
    <dbReference type="NCBI Taxonomy" id="199591"/>
    <lineage>
        <taxon>Bacteria</taxon>
        <taxon>Bacillati</taxon>
        <taxon>Actinomycetota</taxon>
        <taxon>Actinomycetes</taxon>
        <taxon>Micrococcales</taxon>
        <taxon>Brevibacteriaceae</taxon>
        <taxon>Brevibacterium</taxon>
    </lineage>
</organism>
<dbReference type="Proteomes" id="UP000501518">
    <property type="component" value="Chromosome"/>
</dbReference>
<dbReference type="AlphaFoldDB" id="A0A6G8KZ69"/>
<evidence type="ECO:0000313" key="2">
    <source>
        <dbReference type="EMBL" id="QIN30107.1"/>
    </source>
</evidence>